<sequence>MNIRNTNGWNRKIDRRALLTSLGMFGVGMVGGNWLSKELELGDEGGDVVNAAAAAGSEAKLSWLNVKSFGAKGNNKTDDTAAFQKALKQAGGGVVYVPRGTYVISDTLQLKGNTSLIGDGKALSIIRMRARGKDGIRIIDANQAYVGHIQIRDVLNPGEAESHGFNIMSGKHVVLEHCQAFNCDNTGIRIGFDHRGVTEDCKVLFCEVSKVVEGSGIEVIRADGAVVLGCTVAECAQHGIRICGAKRATVSYNTLSYNNQSDISIQGFGDGQDVSHRAERFLVSHNQCKGGGQNAGIMLFNYANNGVVSENVVQNNVVGIEAYAPKQRGNYDVSFTNNVIMQCQTGIRVLGTQKRLYFKQNAIMDFGLNELAKNTAQLTGIDINGLGESLNHIFVEHNSITNAWSETVQIAVKVRELKGNAQIWIRHNQVALRKPLSAGWLQHLGNEGTIITRVGNEESNVMIPIENV</sequence>
<gene>
    <name evidence="2" type="ORF">LQV63_06280</name>
</gene>
<dbReference type="Pfam" id="PF12708">
    <property type="entry name" value="Pect-lyase_RHGA_epim"/>
    <property type="match status" value="1"/>
</dbReference>
<protein>
    <submittedName>
        <fullName evidence="2">Right-handed parallel beta-helix repeat-containing protein</fullName>
    </submittedName>
</protein>
<dbReference type="Proteomes" id="UP001199916">
    <property type="component" value="Unassembled WGS sequence"/>
</dbReference>
<evidence type="ECO:0000313" key="3">
    <source>
        <dbReference type="Proteomes" id="UP001199916"/>
    </source>
</evidence>
<accession>A0ABS8YAG0</accession>
<dbReference type="Gene3D" id="2.160.20.10">
    <property type="entry name" value="Single-stranded right-handed beta-helix, Pectin lyase-like"/>
    <property type="match status" value="1"/>
</dbReference>
<dbReference type="InterPro" id="IPR024535">
    <property type="entry name" value="RHGA/B-epi-like_pectate_lyase"/>
</dbReference>
<dbReference type="SUPFAM" id="SSF51126">
    <property type="entry name" value="Pectin lyase-like"/>
    <property type="match status" value="1"/>
</dbReference>
<evidence type="ECO:0000259" key="1">
    <source>
        <dbReference type="Pfam" id="PF12708"/>
    </source>
</evidence>
<comment type="caution">
    <text evidence="2">The sequence shown here is derived from an EMBL/GenBank/DDBJ whole genome shotgun (WGS) entry which is preliminary data.</text>
</comment>
<name>A0ABS8YAG0_9BACL</name>
<dbReference type="EMBL" id="JAJNBZ010000003">
    <property type="protein sequence ID" value="MCE5168913.1"/>
    <property type="molecule type" value="Genomic_DNA"/>
</dbReference>
<dbReference type="InterPro" id="IPR011050">
    <property type="entry name" value="Pectin_lyase_fold/virulence"/>
</dbReference>
<dbReference type="InterPro" id="IPR006626">
    <property type="entry name" value="PbH1"/>
</dbReference>
<organism evidence="2 3">
    <name type="scientific">Paenibacillus profundus</name>
    <dbReference type="NCBI Taxonomy" id="1173085"/>
    <lineage>
        <taxon>Bacteria</taxon>
        <taxon>Bacillati</taxon>
        <taxon>Bacillota</taxon>
        <taxon>Bacilli</taxon>
        <taxon>Bacillales</taxon>
        <taxon>Paenibacillaceae</taxon>
        <taxon>Paenibacillus</taxon>
    </lineage>
</organism>
<dbReference type="InterPro" id="IPR012334">
    <property type="entry name" value="Pectin_lyas_fold"/>
</dbReference>
<evidence type="ECO:0000313" key="2">
    <source>
        <dbReference type="EMBL" id="MCE5168913.1"/>
    </source>
</evidence>
<dbReference type="RefSeq" id="WP_233696051.1">
    <property type="nucleotide sequence ID" value="NZ_JAJNBZ010000003.1"/>
</dbReference>
<keyword evidence="3" id="KW-1185">Reference proteome</keyword>
<dbReference type="SMART" id="SM00710">
    <property type="entry name" value="PbH1"/>
    <property type="match status" value="7"/>
</dbReference>
<feature type="domain" description="Rhamnogalacturonase A/B/Epimerase-like pectate lyase" evidence="1">
    <location>
        <begin position="63"/>
        <end position="256"/>
    </location>
</feature>
<proteinExistence type="predicted"/>
<reference evidence="2 3" key="1">
    <citation type="submission" date="2021-11" db="EMBL/GenBank/DDBJ databases">
        <title>Draft genome sequence of Paenibacillus profundus YoMME, a new Gram-positive bacteria with exoelectrogenic properties.</title>
        <authorList>
            <person name="Hubenova Y."/>
            <person name="Hubenova E."/>
            <person name="Manasiev Y."/>
            <person name="Peykov S."/>
            <person name="Mitov M."/>
        </authorList>
    </citation>
    <scope>NUCLEOTIDE SEQUENCE [LARGE SCALE GENOMIC DNA]</scope>
    <source>
        <strain evidence="2 3">YoMME</strain>
    </source>
</reference>